<sequence length="1427" mass="156275">MKNLYVIFFLCCGLFSSSQTVSIDNSSYNANDLVDLLLNSSCIEYTNATFSSNQSVAYFNNNSGSFPIAEGIVIRSGNVIDSQGLYTDSNLGSTTTNGGTDPFLQNLSDTSSGTTGSLTDLAYLQFDFISISTSFNFSFLFASNEYGQYQCLSNDIFAFELEDLVSGTITNLAVIPTTSTPVSVKTIKNSAYNNTCSSTNPTLFDTYNVSNPAASTINMRGHTVVLSAGSAIIPNHPYRLKMVIGDYVSTNFDSAVFISAGSFNTEFDLGEDQIICSGDEYLLDTGLDNTYTFQWLLNGNIIAGANNSTYTVNQPGIYQVLIDKGTCHIEDEIIFNPLLVNSPQDLFICDTGASTYPFDLTQNDINFLGLDSSIYELFYYESPADITANNPIPASDLASFQSSGQTIYIKVFNTQTSLFCDATNPFDLIITPTVTAGTNITNSVCDTPSELNYDLAQHDIAVINGQPGTFNITYYSNQTDAQNGTGAIGNNVVIPSGAGTITYWIRIEDSSNSSCFDVTNVTITINPLPVVDTINSVVECTQYQLPTITNGTYYLLPGGPTTPGQVQFNAGDIIDIGGTYYIFIGPDANGCTNESSFTLTFIDEYVPVLDYCETFNVPPPPYGIGGFYTDFGGPNGSGTLIPTGTEFTNNTGATIIQPIFYYGEINGVMCRDEQFDIYIHPNPIVDTPSDVISCFSYTLEAPILGGSYYSGPNGTGTNYPIGHVINSSQIVYIYGSEPHVTSSGSNSSCTIDIPFDVKIVNPNFQDVYACGEYYLTQPETGGYYTQPLGQGTQFDISQPITQSTTVYYYANITNGTNCTDNTNFNVTIYPQPLIDPIDDGTYCGEYILPQNSGTYYMLSGGPTTPGQVQLNAGDIIDLTGGYSPGTYYVYNEETHNYPGGTIICINENPFTITIEPFPGLNDYISTSECSPYSIAQPTTGDIYNQPNGPDGTGSIIDYNQVYTTTETFYFYYEDPVNGCKIDKEFQRIYSALDLPNYPDVVKCNSYMLPALNNPTPNPEPVNYVGYYFNSGGNPADAIDFTTYVFTPQNTPQTVYVYGVNTDNHLTNCIEERSFVITVLETPDLSPYNFGALNNQNYCGDYTLPTLPSGNFTINYYSLPGGDPANIINPNDYTFSVNSGDAAQTFDIWVYAENSGYDESTDSQTICFDEEHFQFTIYPRPTFTVEGGVICVHPTTNETIESFMLVSGLDPNDFDVEWYLNGNLVGTGVNYEAVEAGTYTAVPIKLTAENAPDCNYESTTVVVTQSSTAIASVIVSSPFAEVANATVIIENGFGNYIYELDDNQPQTSNEFYDLSSGEHIITIYDTLGNCGNFVLIFNVIKYPNFFTPNNDGFNDTWNIWDMRTDHPEAVISIFDRYGKLIKQISPLGNGWDGTYNGEKLPSSDYWFLVDYKLNGQDKQFKAHFSLKR</sequence>
<accession>A0ABM7S1I5</accession>
<dbReference type="EMBL" id="AP024749">
    <property type="protein sequence ID" value="BCY27542.1"/>
    <property type="molecule type" value="Genomic_DNA"/>
</dbReference>
<dbReference type="NCBIfam" id="NF038133">
    <property type="entry name" value="choice_anch_L"/>
    <property type="match status" value="1"/>
</dbReference>
<protein>
    <submittedName>
        <fullName evidence="2">T9SS C-terminal target domain-containing protein</fullName>
    </submittedName>
</protein>
<reference evidence="2 3" key="1">
    <citation type="submission" date="2021-06" db="EMBL/GenBank/DDBJ databases">
        <title>Whole genome sequences of Flavobacterium sp. KK2020170 and assembly.</title>
        <authorList>
            <person name="Kitahara K."/>
            <person name="Miyoshi S."/>
            <person name="Uesaka K."/>
        </authorList>
    </citation>
    <scope>NUCLEOTIDE SEQUENCE [LARGE SCALE GENOMIC DNA]</scope>
    <source>
        <strain evidence="2 3">KK2020170</strain>
    </source>
</reference>
<gene>
    <name evidence="2" type="ORF">KK2020170_04100</name>
</gene>
<dbReference type="InterPro" id="IPR026341">
    <property type="entry name" value="T9SS_type_B"/>
</dbReference>
<keyword evidence="3" id="KW-1185">Reference proteome</keyword>
<dbReference type="InterPro" id="IPR049804">
    <property type="entry name" value="Choice_anch_L"/>
</dbReference>
<dbReference type="NCBIfam" id="TIGR04131">
    <property type="entry name" value="Bac_Flav_CTERM"/>
    <property type="match status" value="1"/>
</dbReference>
<dbReference type="Pfam" id="PF13585">
    <property type="entry name" value="CHU_C"/>
    <property type="match status" value="1"/>
</dbReference>
<feature type="signal peptide" evidence="1">
    <location>
        <begin position="1"/>
        <end position="22"/>
    </location>
</feature>
<dbReference type="RefSeq" id="WP_221259157.1">
    <property type="nucleotide sequence ID" value="NZ_AP024749.1"/>
</dbReference>
<evidence type="ECO:0000313" key="3">
    <source>
        <dbReference type="Proteomes" id="UP000825258"/>
    </source>
</evidence>
<organism evidence="2 3">
    <name type="scientific">Flavobacterium okayamense</name>
    <dbReference type="NCBI Taxonomy" id="2830782"/>
    <lineage>
        <taxon>Bacteria</taxon>
        <taxon>Pseudomonadati</taxon>
        <taxon>Bacteroidota</taxon>
        <taxon>Flavobacteriia</taxon>
        <taxon>Flavobacteriales</taxon>
        <taxon>Flavobacteriaceae</taxon>
        <taxon>Flavobacterium</taxon>
    </lineage>
</organism>
<feature type="chain" id="PRO_5047512749" evidence="1">
    <location>
        <begin position="23"/>
        <end position="1427"/>
    </location>
</feature>
<keyword evidence="1" id="KW-0732">Signal</keyword>
<evidence type="ECO:0000256" key="1">
    <source>
        <dbReference type="SAM" id="SignalP"/>
    </source>
</evidence>
<name>A0ABM7S1I5_9FLAO</name>
<dbReference type="Proteomes" id="UP000825258">
    <property type="component" value="Chromosome"/>
</dbReference>
<evidence type="ECO:0000313" key="2">
    <source>
        <dbReference type="EMBL" id="BCY27542.1"/>
    </source>
</evidence>
<proteinExistence type="predicted"/>